<evidence type="ECO:0000256" key="1">
    <source>
        <dbReference type="SAM" id="Phobius"/>
    </source>
</evidence>
<sequence>MSTFAITNLIILAVIWLIIFYFVLTFNRKVDNLYMQLQPLSKKSENFMRGYTFLESYSISWIVGLIIFKYLICPIRNINPNSISRQIWIGIFIFIAIEIIGGIISVRFIKKS</sequence>
<keyword evidence="1" id="KW-1133">Transmembrane helix</keyword>
<feature type="transmembrane region" description="Helical" evidence="1">
    <location>
        <begin position="47"/>
        <end position="72"/>
    </location>
</feature>
<evidence type="ECO:0000313" key="2">
    <source>
        <dbReference type="EMBL" id="RVU70474.1"/>
    </source>
</evidence>
<protein>
    <submittedName>
        <fullName evidence="2">Uncharacterized protein</fullName>
    </submittedName>
</protein>
<proteinExistence type="predicted"/>
<reference evidence="2 3" key="1">
    <citation type="submission" date="2018-12" db="EMBL/GenBank/DDBJ databases">
        <authorList>
            <person name="Meng J."/>
        </authorList>
    </citation>
    <scope>NUCLEOTIDE SEQUENCE [LARGE SCALE GENOMIC DNA]</scope>
    <source>
        <strain evidence="2 3">HT111-2</strain>
    </source>
</reference>
<gene>
    <name evidence="2" type="ORF">EJK17_07210</name>
</gene>
<evidence type="ECO:0000313" key="3">
    <source>
        <dbReference type="Proteomes" id="UP000288291"/>
    </source>
</evidence>
<dbReference type="EMBL" id="RXIA01000018">
    <property type="protein sequence ID" value="RVU70474.1"/>
    <property type="molecule type" value="Genomic_DNA"/>
</dbReference>
<dbReference type="RefSeq" id="WP_103662062.1">
    <property type="nucleotide sequence ID" value="NZ_ML136886.1"/>
</dbReference>
<accession>A0A437SUA9</accession>
<feature type="transmembrane region" description="Helical" evidence="1">
    <location>
        <begin position="6"/>
        <end position="26"/>
    </location>
</feature>
<keyword evidence="1" id="KW-0472">Membrane</keyword>
<dbReference type="Proteomes" id="UP000288291">
    <property type="component" value="Unassembled WGS sequence"/>
</dbReference>
<name>A0A437SUA9_9LACO</name>
<feature type="transmembrane region" description="Helical" evidence="1">
    <location>
        <begin position="87"/>
        <end position="109"/>
    </location>
</feature>
<keyword evidence="3" id="KW-1185">Reference proteome</keyword>
<dbReference type="AlphaFoldDB" id="A0A437SUA9"/>
<comment type="caution">
    <text evidence="2">The sequence shown here is derived from an EMBL/GenBank/DDBJ whole genome shotgun (WGS) entry which is preliminary data.</text>
</comment>
<keyword evidence="1" id="KW-0812">Transmembrane</keyword>
<organism evidence="2 3">
    <name type="scientific">Lactobacillus xujianguonis</name>
    <dbReference type="NCBI Taxonomy" id="2495899"/>
    <lineage>
        <taxon>Bacteria</taxon>
        <taxon>Bacillati</taxon>
        <taxon>Bacillota</taxon>
        <taxon>Bacilli</taxon>
        <taxon>Lactobacillales</taxon>
        <taxon>Lactobacillaceae</taxon>
        <taxon>Lactobacillus</taxon>
    </lineage>
</organism>